<comment type="caution">
    <text evidence="3">The sequence shown here is derived from an EMBL/GenBank/DDBJ whole genome shotgun (WGS) entry which is preliminary data.</text>
</comment>
<proteinExistence type="predicted"/>
<feature type="region of interest" description="Disordered" evidence="1">
    <location>
        <begin position="215"/>
        <end position="266"/>
    </location>
</feature>
<accession>A0ABQ2KMF0</accession>
<dbReference type="Proteomes" id="UP000658127">
    <property type="component" value="Unassembled WGS sequence"/>
</dbReference>
<dbReference type="Gene3D" id="2.60.120.260">
    <property type="entry name" value="Galactose-binding domain-like"/>
    <property type="match status" value="1"/>
</dbReference>
<name>A0ABQ2KMF0_9NOCA</name>
<gene>
    <name evidence="3" type="ORF">GCM10011610_44350</name>
</gene>
<keyword evidence="4" id="KW-1185">Reference proteome</keyword>
<organism evidence="3 4">
    <name type="scientific">Nocardia rhizosphaerihabitans</name>
    <dbReference type="NCBI Taxonomy" id="1691570"/>
    <lineage>
        <taxon>Bacteria</taxon>
        <taxon>Bacillati</taxon>
        <taxon>Actinomycetota</taxon>
        <taxon>Actinomycetes</taxon>
        <taxon>Mycobacteriales</taxon>
        <taxon>Nocardiaceae</taxon>
        <taxon>Nocardia</taxon>
    </lineage>
</organism>
<reference evidence="4" key="1">
    <citation type="journal article" date="2019" name="Int. J. Syst. Evol. Microbiol.">
        <title>The Global Catalogue of Microorganisms (GCM) 10K type strain sequencing project: providing services to taxonomists for standard genome sequencing and annotation.</title>
        <authorList>
            <consortium name="The Broad Institute Genomics Platform"/>
            <consortium name="The Broad Institute Genome Sequencing Center for Infectious Disease"/>
            <person name="Wu L."/>
            <person name="Ma J."/>
        </authorList>
    </citation>
    <scope>NUCLEOTIDE SEQUENCE [LARGE SCALE GENOMIC DNA]</scope>
    <source>
        <strain evidence="4">CGMCC 4.7329</strain>
    </source>
</reference>
<dbReference type="Pfam" id="PF08530">
    <property type="entry name" value="PepX_C"/>
    <property type="match status" value="1"/>
</dbReference>
<evidence type="ECO:0000259" key="2">
    <source>
        <dbReference type="SMART" id="SM00939"/>
    </source>
</evidence>
<dbReference type="EMBL" id="BMNE01000005">
    <property type="protein sequence ID" value="GGN87751.1"/>
    <property type="molecule type" value="Genomic_DNA"/>
</dbReference>
<protein>
    <recommendedName>
        <fullName evidence="2">Xaa-Pro dipeptidyl-peptidase C-terminal domain-containing protein</fullName>
    </recommendedName>
</protein>
<evidence type="ECO:0000313" key="3">
    <source>
        <dbReference type="EMBL" id="GGN87751.1"/>
    </source>
</evidence>
<dbReference type="InterPro" id="IPR008979">
    <property type="entry name" value="Galactose-bd-like_sf"/>
</dbReference>
<dbReference type="InterPro" id="IPR013736">
    <property type="entry name" value="Xaa-Pro_dipept_C"/>
</dbReference>
<dbReference type="SMART" id="SM00939">
    <property type="entry name" value="PepX_C"/>
    <property type="match status" value="1"/>
</dbReference>
<evidence type="ECO:0000313" key="4">
    <source>
        <dbReference type="Proteomes" id="UP000658127"/>
    </source>
</evidence>
<feature type="domain" description="Xaa-Pro dipeptidyl-peptidase C-terminal" evidence="2">
    <location>
        <begin position="50"/>
        <end position="247"/>
    </location>
</feature>
<dbReference type="SUPFAM" id="SSF49785">
    <property type="entry name" value="Galactose-binding domain-like"/>
    <property type="match status" value="1"/>
</dbReference>
<sequence>MGDRARDHRGVVSRRRGLWHYRGHGGDPIPGELNELAPHRDSDYLVSRYLDWFDRHLKDESVAPAPEFSWFRDWISYEGNSEPAYATAPDLDAAAVLTGLPLGPGAHSVRSGPDANPEDAAAWTSEPLTSDLVQVGAPQVTLNVSGASAATAADAAVLFVTVYDLAPDGTATRVGNSVPTRVSSDTTVEVTVPAAVHRFEPGHRVQVTVAGGSRWFPQRTGATRGIRRRREPRTTSRSRRELNNRRVDGRRGVRSVSGGCQSDRRR</sequence>
<evidence type="ECO:0000256" key="1">
    <source>
        <dbReference type="SAM" id="MobiDB-lite"/>
    </source>
</evidence>
<dbReference type="RefSeq" id="WP_189031518.1">
    <property type="nucleotide sequence ID" value="NZ_BMNE01000005.1"/>
</dbReference>
<feature type="compositionally biased region" description="Basic and acidic residues" evidence="1">
    <location>
        <begin position="232"/>
        <end position="251"/>
    </location>
</feature>